<dbReference type="PRINTS" id="PR00502">
    <property type="entry name" value="NUDIXFAMILY"/>
</dbReference>
<accession>A0A417Z1W0</accession>
<dbReference type="Pfam" id="PF00293">
    <property type="entry name" value="NUDIX"/>
    <property type="match status" value="1"/>
</dbReference>
<dbReference type="PANTHER" id="PTHR43046">
    <property type="entry name" value="GDP-MANNOSE MANNOSYL HYDROLASE"/>
    <property type="match status" value="1"/>
</dbReference>
<dbReference type="InterPro" id="IPR015797">
    <property type="entry name" value="NUDIX_hydrolase-like_dom_sf"/>
</dbReference>
<dbReference type="InterPro" id="IPR020084">
    <property type="entry name" value="NUDIX_hydrolase_CS"/>
</dbReference>
<sequence length="168" mass="18557">MNAANPSPLRMAALRLYKWLPVGISHRIVHAIQPTFTAGAVAIIEYDGRVLALRQVHRKGWSLPGGLIDGGEQPRDAVIREVREETGLTIEPGGAMATYFVPEIRHIDVIFRVHCETKPHVEVASEALESGWFALEELPEPDDSTRRIQHAVKLARVAPQPGHLVDPS</sequence>
<evidence type="ECO:0000256" key="4">
    <source>
        <dbReference type="RuleBase" id="RU003476"/>
    </source>
</evidence>
<comment type="caution">
    <text evidence="6">The sequence shown here is derived from an EMBL/GenBank/DDBJ whole genome shotgun (WGS) entry which is preliminary data.</text>
</comment>
<evidence type="ECO:0000313" key="7">
    <source>
        <dbReference type="Proteomes" id="UP000285376"/>
    </source>
</evidence>
<dbReference type="InterPro" id="IPR000086">
    <property type="entry name" value="NUDIX_hydrolase_dom"/>
</dbReference>
<reference evidence="6 7" key="1">
    <citation type="submission" date="2018-08" db="EMBL/GenBank/DDBJ databases">
        <title>Whole genome sequence analysis of Dermacoccus abyssi bacteria isolated from Deep Mariana trench Micromonospora spp reveals genes involved in the environmental adaptation and production of secondary metabolites.</title>
        <authorList>
            <person name="Abdel-Mageed W.M."/>
            <person name="Lehri B."/>
            <person name="Nouioui I."/>
            <person name="Goodfellow I."/>
            <person name="Jaspars M."/>
            <person name="Karlyshev A."/>
        </authorList>
    </citation>
    <scope>NUCLEOTIDE SEQUENCE [LARGE SCALE GENOMIC DNA]</scope>
    <source>
        <strain evidence="6 7">MT1.1</strain>
    </source>
</reference>
<dbReference type="PROSITE" id="PS51462">
    <property type="entry name" value="NUDIX"/>
    <property type="match status" value="1"/>
</dbReference>
<comment type="cofactor">
    <cofactor evidence="1">
        <name>Mg(2+)</name>
        <dbReference type="ChEBI" id="CHEBI:18420"/>
    </cofactor>
</comment>
<dbReference type="Proteomes" id="UP000285376">
    <property type="component" value="Unassembled WGS sequence"/>
</dbReference>
<dbReference type="AlphaFoldDB" id="A0A417Z1W0"/>
<dbReference type="SUPFAM" id="SSF55811">
    <property type="entry name" value="Nudix"/>
    <property type="match status" value="1"/>
</dbReference>
<keyword evidence="3 4" id="KW-0378">Hydrolase</keyword>
<evidence type="ECO:0000256" key="2">
    <source>
        <dbReference type="ARBA" id="ARBA00005582"/>
    </source>
</evidence>
<evidence type="ECO:0000259" key="5">
    <source>
        <dbReference type="PROSITE" id="PS51462"/>
    </source>
</evidence>
<evidence type="ECO:0000313" key="6">
    <source>
        <dbReference type="EMBL" id="RHW44591.1"/>
    </source>
</evidence>
<evidence type="ECO:0000256" key="1">
    <source>
        <dbReference type="ARBA" id="ARBA00001946"/>
    </source>
</evidence>
<comment type="similarity">
    <text evidence="2 4">Belongs to the Nudix hydrolase family.</text>
</comment>
<dbReference type="Gene3D" id="3.90.79.10">
    <property type="entry name" value="Nucleoside Triphosphate Pyrophosphohydrolase"/>
    <property type="match status" value="1"/>
</dbReference>
<dbReference type="PROSITE" id="PS00893">
    <property type="entry name" value="NUDIX_BOX"/>
    <property type="match status" value="1"/>
</dbReference>
<feature type="domain" description="Nudix hydrolase" evidence="5">
    <location>
        <begin position="34"/>
        <end position="156"/>
    </location>
</feature>
<protein>
    <submittedName>
        <fullName evidence="6">NUDIX domain-containing protein</fullName>
    </submittedName>
</protein>
<dbReference type="RefSeq" id="WP_047312541.1">
    <property type="nucleotide sequence ID" value="NZ_CBCRVH010000015.1"/>
</dbReference>
<dbReference type="PANTHER" id="PTHR43046:SF16">
    <property type="entry name" value="ADP-RIBOSE PYROPHOSPHATASE YJHB-RELATED"/>
    <property type="match status" value="1"/>
</dbReference>
<dbReference type="EMBL" id="QWLM01000015">
    <property type="protein sequence ID" value="RHW44591.1"/>
    <property type="molecule type" value="Genomic_DNA"/>
</dbReference>
<organism evidence="6 7">
    <name type="scientific">Dermacoccus abyssi</name>
    <dbReference type="NCBI Taxonomy" id="322596"/>
    <lineage>
        <taxon>Bacteria</taxon>
        <taxon>Bacillati</taxon>
        <taxon>Actinomycetota</taxon>
        <taxon>Actinomycetes</taxon>
        <taxon>Micrococcales</taxon>
        <taxon>Dermacoccaceae</taxon>
        <taxon>Dermacoccus</taxon>
    </lineage>
</organism>
<evidence type="ECO:0000256" key="3">
    <source>
        <dbReference type="ARBA" id="ARBA00022801"/>
    </source>
</evidence>
<dbReference type="GO" id="GO:0016787">
    <property type="term" value="F:hydrolase activity"/>
    <property type="evidence" value="ECO:0007669"/>
    <property type="project" value="UniProtKB-KW"/>
</dbReference>
<dbReference type="InterPro" id="IPR020476">
    <property type="entry name" value="Nudix_hydrolase"/>
</dbReference>
<name>A0A417Z1W0_9MICO</name>
<gene>
    <name evidence="6" type="ORF">D1832_12005</name>
</gene>
<proteinExistence type="inferred from homology"/>